<name>Z9JXG8_9MICO</name>
<feature type="transmembrane region" description="Helical" evidence="1">
    <location>
        <begin position="17"/>
        <end position="37"/>
    </location>
</feature>
<feature type="transmembrane region" description="Helical" evidence="1">
    <location>
        <begin position="43"/>
        <end position="61"/>
    </location>
</feature>
<gene>
    <name evidence="2" type="ORF">BF93_12260</name>
</gene>
<evidence type="ECO:0000313" key="3">
    <source>
        <dbReference type="Proteomes" id="UP000023067"/>
    </source>
</evidence>
<proteinExistence type="predicted"/>
<evidence type="ECO:0000256" key="1">
    <source>
        <dbReference type="SAM" id="Phobius"/>
    </source>
</evidence>
<accession>Z9JXG8</accession>
<comment type="caution">
    <text evidence="2">The sequence shown here is derived from an EMBL/GenBank/DDBJ whole genome shotgun (WGS) entry which is preliminary data.</text>
</comment>
<dbReference type="AlphaFoldDB" id="Z9JXG8"/>
<reference evidence="2 3" key="1">
    <citation type="submission" date="2014-02" db="EMBL/GenBank/DDBJ databases">
        <title>Genome sequence of Brachybacterium phenoliresistens strain W13A50.</title>
        <authorList>
            <person name="Wang X."/>
        </authorList>
    </citation>
    <scope>NUCLEOTIDE SEQUENCE [LARGE SCALE GENOMIC DNA]</scope>
    <source>
        <strain evidence="2 3">W13A50</strain>
    </source>
</reference>
<keyword evidence="3" id="KW-1185">Reference proteome</keyword>
<dbReference type="Proteomes" id="UP000023067">
    <property type="component" value="Unassembled WGS sequence"/>
</dbReference>
<keyword evidence="1" id="KW-0812">Transmembrane</keyword>
<dbReference type="EMBL" id="JDYK01000003">
    <property type="protein sequence ID" value="EWS82482.1"/>
    <property type="molecule type" value="Genomic_DNA"/>
</dbReference>
<dbReference type="HOGENOM" id="CLU_1683247_0_0_11"/>
<keyword evidence="1" id="KW-0472">Membrane</keyword>
<organism evidence="2 3">
    <name type="scientific">Brachybacterium phenoliresistens</name>
    <dbReference type="NCBI Taxonomy" id="396014"/>
    <lineage>
        <taxon>Bacteria</taxon>
        <taxon>Bacillati</taxon>
        <taxon>Actinomycetota</taxon>
        <taxon>Actinomycetes</taxon>
        <taxon>Micrococcales</taxon>
        <taxon>Dermabacteraceae</taxon>
        <taxon>Brachybacterium</taxon>
    </lineage>
</organism>
<sequence>MPTLPTTEIGLRRLGSAALGGGAVVLVLAATGVAVVLEGTAPVTALIAVALLIACAAPMILTGRRVLRAVHAAQGGPVHIAPPYAFRVEKDEIIFPPWYRGRGEVWLLSQTTLRSRRTRRGAVLEMRAPQRRPRRFSQSALALPVEDVIAQVEARR</sequence>
<dbReference type="PATRIC" id="fig|396014.3.peg.958"/>
<keyword evidence="1" id="KW-1133">Transmembrane helix</keyword>
<protein>
    <submittedName>
        <fullName evidence="2">Uncharacterized protein</fullName>
    </submittedName>
</protein>
<evidence type="ECO:0000313" key="2">
    <source>
        <dbReference type="EMBL" id="EWS82482.1"/>
    </source>
</evidence>